<keyword evidence="4" id="KW-1185">Reference proteome</keyword>
<dbReference type="EMBL" id="CDMY01000317">
    <property type="protein sequence ID" value="CEM02060.1"/>
    <property type="molecule type" value="Genomic_DNA"/>
</dbReference>
<dbReference type="Proteomes" id="UP000041254">
    <property type="component" value="Unassembled WGS sequence"/>
</dbReference>
<feature type="region of interest" description="Disordered" evidence="2">
    <location>
        <begin position="158"/>
        <end position="182"/>
    </location>
</feature>
<accession>A0A0G4EVG1</accession>
<evidence type="ECO:0000313" key="4">
    <source>
        <dbReference type="Proteomes" id="UP000041254"/>
    </source>
</evidence>
<evidence type="ECO:0000256" key="1">
    <source>
        <dbReference type="SAM" id="Coils"/>
    </source>
</evidence>
<evidence type="ECO:0000313" key="3">
    <source>
        <dbReference type="EMBL" id="CEM02060.1"/>
    </source>
</evidence>
<dbReference type="AlphaFoldDB" id="A0A0G4EVG1"/>
<organism evidence="3 4">
    <name type="scientific">Vitrella brassicaformis (strain CCMP3155)</name>
    <dbReference type="NCBI Taxonomy" id="1169540"/>
    <lineage>
        <taxon>Eukaryota</taxon>
        <taxon>Sar</taxon>
        <taxon>Alveolata</taxon>
        <taxon>Colpodellida</taxon>
        <taxon>Vitrellaceae</taxon>
        <taxon>Vitrella</taxon>
    </lineage>
</organism>
<proteinExistence type="predicted"/>
<gene>
    <name evidence="3" type="ORF">Vbra_13447</name>
</gene>
<dbReference type="InParanoid" id="A0A0G4EVG1"/>
<name>A0A0G4EVG1_VITBC</name>
<feature type="compositionally biased region" description="Polar residues" evidence="2">
    <location>
        <begin position="78"/>
        <end position="89"/>
    </location>
</feature>
<sequence length="257" mass="27740">MQLHQQSQPHAAVLAASYPTGPFFQHQPSFGASFGSPPPPLQLQRPGGDNQPAQPVASPVHLQKHVGFRSPRYIPSPAHSTSGSPNRSSLLGMPPGDIRPAPPVYVPTPRYSYLPRGSQVLSMYSAQQPMSVHPLLVTEQGLSPVSTYRVSGGSLAYGEGAPSSPSGSISPPPHMMQGGSSPLARCEKWTDAANIFKARIGYSLPGLREDFAAVVSVFDKEFQTLKARLEETTKRLDDVLANIEKEKETTDKPKKEH</sequence>
<evidence type="ECO:0000256" key="2">
    <source>
        <dbReference type="SAM" id="MobiDB-lite"/>
    </source>
</evidence>
<protein>
    <submittedName>
        <fullName evidence="3">Uncharacterized protein</fullName>
    </submittedName>
</protein>
<feature type="coiled-coil region" evidence="1">
    <location>
        <begin position="222"/>
        <end position="249"/>
    </location>
</feature>
<dbReference type="VEuPathDB" id="CryptoDB:Vbra_13447"/>
<keyword evidence="1" id="KW-0175">Coiled coil</keyword>
<feature type="region of interest" description="Disordered" evidence="2">
    <location>
        <begin position="24"/>
        <end position="58"/>
    </location>
</feature>
<reference evidence="3 4" key="1">
    <citation type="submission" date="2014-11" db="EMBL/GenBank/DDBJ databases">
        <authorList>
            <person name="Zhu J."/>
            <person name="Qi W."/>
            <person name="Song R."/>
        </authorList>
    </citation>
    <scope>NUCLEOTIDE SEQUENCE [LARGE SCALE GENOMIC DNA]</scope>
</reference>
<feature type="region of interest" description="Disordered" evidence="2">
    <location>
        <begin position="70"/>
        <end position="95"/>
    </location>
</feature>